<protein>
    <submittedName>
        <fullName evidence="1">U-box domain-containing 44-like isoform X1</fullName>
    </submittedName>
</protein>
<dbReference type="AlphaFoldDB" id="A0A8S0V3F9"/>
<dbReference type="Proteomes" id="UP000594638">
    <property type="component" value="Unassembled WGS sequence"/>
</dbReference>
<organism evidence="1 2">
    <name type="scientific">Olea europaea subsp. europaea</name>
    <dbReference type="NCBI Taxonomy" id="158383"/>
    <lineage>
        <taxon>Eukaryota</taxon>
        <taxon>Viridiplantae</taxon>
        <taxon>Streptophyta</taxon>
        <taxon>Embryophyta</taxon>
        <taxon>Tracheophyta</taxon>
        <taxon>Spermatophyta</taxon>
        <taxon>Magnoliopsida</taxon>
        <taxon>eudicotyledons</taxon>
        <taxon>Gunneridae</taxon>
        <taxon>Pentapetalae</taxon>
        <taxon>asterids</taxon>
        <taxon>lamiids</taxon>
        <taxon>Lamiales</taxon>
        <taxon>Oleaceae</taxon>
        <taxon>Oleeae</taxon>
        <taxon>Olea</taxon>
    </lineage>
</organism>
<accession>A0A8S0V3F9</accession>
<reference evidence="1 2" key="1">
    <citation type="submission" date="2019-12" db="EMBL/GenBank/DDBJ databases">
        <authorList>
            <person name="Alioto T."/>
            <person name="Alioto T."/>
            <person name="Gomez Garrido J."/>
        </authorList>
    </citation>
    <scope>NUCLEOTIDE SEQUENCE [LARGE SCALE GENOMIC DNA]</scope>
</reference>
<keyword evidence="2" id="KW-1185">Reference proteome</keyword>
<comment type="caution">
    <text evidence="1">The sequence shown here is derived from an EMBL/GenBank/DDBJ whole genome shotgun (WGS) entry which is preliminary data.</text>
</comment>
<name>A0A8S0V3F9_OLEEU</name>
<dbReference type="EMBL" id="CACTIH010009139">
    <property type="protein sequence ID" value="CAA3025640.1"/>
    <property type="molecule type" value="Genomic_DNA"/>
</dbReference>
<sequence length="143" mass="14836">MDFEALGPSQNLEVLGGCLGGLAQGPALNKLYAGVRIARVGNGMESIAKSLGRRIGEGKLAVALLLELSKCGKAFEEGKSRLDVKATHSIPQADGVVGHPTPIRTPARSSGIAFQTAATGIGMAYQTHGSSIRPLFTLGDEHQ</sequence>
<evidence type="ECO:0000313" key="1">
    <source>
        <dbReference type="EMBL" id="CAA3025640.1"/>
    </source>
</evidence>
<gene>
    <name evidence="1" type="ORF">OLEA9_A049555</name>
</gene>
<evidence type="ECO:0000313" key="2">
    <source>
        <dbReference type="Proteomes" id="UP000594638"/>
    </source>
</evidence>
<proteinExistence type="predicted"/>
<dbReference type="Gramene" id="OE9A049555T1">
    <property type="protein sequence ID" value="OE9A049555C1"/>
    <property type="gene ID" value="OE9A049555"/>
</dbReference>